<accession>A0ABV9ZFZ3</accession>
<name>A0ABV9ZFZ3_9PSEU</name>
<dbReference type="SUPFAM" id="SSF116726">
    <property type="entry name" value="TrkA C-terminal domain-like"/>
    <property type="match status" value="1"/>
</dbReference>
<evidence type="ECO:0000313" key="3">
    <source>
        <dbReference type="EMBL" id="MFC5139917.1"/>
    </source>
</evidence>
<dbReference type="Pfam" id="PF02080">
    <property type="entry name" value="TrkA_C"/>
    <property type="match status" value="1"/>
</dbReference>
<dbReference type="InterPro" id="IPR050721">
    <property type="entry name" value="Trk_Ktr_HKT_K-transport"/>
</dbReference>
<dbReference type="InterPro" id="IPR036721">
    <property type="entry name" value="RCK_C_sf"/>
</dbReference>
<gene>
    <name evidence="3" type="ORF">ACFPK1_16885</name>
</gene>
<protein>
    <submittedName>
        <fullName evidence="3">Potassium channel family protein</fullName>
    </submittedName>
</protein>
<dbReference type="InterPro" id="IPR003148">
    <property type="entry name" value="RCK_N"/>
</dbReference>
<organism evidence="3 4">
    <name type="scientific">Actinomycetospora rhizophila</name>
    <dbReference type="NCBI Taxonomy" id="1416876"/>
    <lineage>
        <taxon>Bacteria</taxon>
        <taxon>Bacillati</taxon>
        <taxon>Actinomycetota</taxon>
        <taxon>Actinomycetes</taxon>
        <taxon>Pseudonocardiales</taxon>
        <taxon>Pseudonocardiaceae</taxon>
        <taxon>Actinomycetospora</taxon>
    </lineage>
</organism>
<keyword evidence="3" id="KW-0406">Ion transport</keyword>
<evidence type="ECO:0000259" key="2">
    <source>
        <dbReference type="PROSITE" id="PS51202"/>
    </source>
</evidence>
<dbReference type="Pfam" id="PF02254">
    <property type="entry name" value="TrkA_N"/>
    <property type="match status" value="1"/>
</dbReference>
<dbReference type="PROSITE" id="PS51202">
    <property type="entry name" value="RCK_C"/>
    <property type="match status" value="1"/>
</dbReference>
<dbReference type="Proteomes" id="UP001596175">
    <property type="component" value="Unassembled WGS sequence"/>
</dbReference>
<dbReference type="EMBL" id="JBHSKG010000008">
    <property type="protein sequence ID" value="MFC5139917.1"/>
    <property type="molecule type" value="Genomic_DNA"/>
</dbReference>
<dbReference type="Gene3D" id="3.40.50.720">
    <property type="entry name" value="NAD(P)-binding Rossmann-like Domain"/>
    <property type="match status" value="1"/>
</dbReference>
<reference evidence="4" key="1">
    <citation type="journal article" date="2019" name="Int. J. Syst. Evol. Microbiol.">
        <title>The Global Catalogue of Microorganisms (GCM) 10K type strain sequencing project: providing services to taxonomists for standard genome sequencing and annotation.</title>
        <authorList>
            <consortium name="The Broad Institute Genomics Platform"/>
            <consortium name="The Broad Institute Genome Sequencing Center for Infectious Disease"/>
            <person name="Wu L."/>
            <person name="Ma J."/>
        </authorList>
    </citation>
    <scope>NUCLEOTIDE SEQUENCE [LARGE SCALE GENOMIC DNA]</scope>
    <source>
        <strain evidence="4">XZYJ18</strain>
    </source>
</reference>
<dbReference type="GO" id="GO:0034220">
    <property type="term" value="P:monoatomic ion transmembrane transport"/>
    <property type="evidence" value="ECO:0007669"/>
    <property type="project" value="UniProtKB-KW"/>
</dbReference>
<keyword evidence="4" id="KW-1185">Reference proteome</keyword>
<proteinExistence type="predicted"/>
<dbReference type="PANTHER" id="PTHR43833:SF7">
    <property type="entry name" value="KTR SYSTEM POTASSIUM UPTAKE PROTEIN C"/>
    <property type="match status" value="1"/>
</dbReference>
<feature type="domain" description="RCK C-terminal" evidence="2">
    <location>
        <begin position="137"/>
        <end position="219"/>
    </location>
</feature>
<feature type="domain" description="RCK N-terminal" evidence="1">
    <location>
        <begin position="5"/>
        <end position="121"/>
    </location>
</feature>
<evidence type="ECO:0000259" key="1">
    <source>
        <dbReference type="PROSITE" id="PS51201"/>
    </source>
</evidence>
<dbReference type="PROSITE" id="PS51201">
    <property type="entry name" value="RCK_N"/>
    <property type="match status" value="1"/>
</dbReference>
<comment type="caution">
    <text evidence="3">The sequence shown here is derived from an EMBL/GenBank/DDBJ whole genome shotgun (WGS) entry which is preliminary data.</text>
</comment>
<dbReference type="InterPro" id="IPR006037">
    <property type="entry name" value="RCK_C"/>
</dbReference>
<keyword evidence="3" id="KW-0407">Ion channel</keyword>
<evidence type="ECO:0000313" key="4">
    <source>
        <dbReference type="Proteomes" id="UP001596175"/>
    </source>
</evidence>
<dbReference type="RefSeq" id="WP_378022097.1">
    <property type="nucleotide sequence ID" value="NZ_JBHSKG010000008.1"/>
</dbReference>
<dbReference type="SUPFAM" id="SSF51735">
    <property type="entry name" value="NAD(P)-binding Rossmann-fold domains"/>
    <property type="match status" value="1"/>
</dbReference>
<dbReference type="PANTHER" id="PTHR43833">
    <property type="entry name" value="POTASSIUM CHANNEL PROTEIN 2-RELATED-RELATED"/>
    <property type="match status" value="1"/>
</dbReference>
<keyword evidence="3" id="KW-0813">Transport</keyword>
<sequence length="219" mass="23537">MGDAHGPTVVIGLGRFGSAIALELTRQGDEVLAIDSSNRTVQALSSELAQVVTADCTDLETLRQLGVGDCRHAVVAIGEHLEDNILVTSLLVDLGVPDIWAKATSAHHGRILERLGAHHVIFPEQDMGQRVAHLVAGNVLDYLRIDGDFALAKIRPPRDVVDVPLHRTEVRSKHGVTVVAIKRGDDAFTYATNETVVSRDDVILAVGHSDDIERLVGDG</sequence>
<dbReference type="InterPro" id="IPR036291">
    <property type="entry name" value="NAD(P)-bd_dom_sf"/>
</dbReference>
<dbReference type="Gene3D" id="3.30.70.1450">
    <property type="entry name" value="Regulator of K+ conductance, C-terminal domain"/>
    <property type="match status" value="1"/>
</dbReference>